<sequence length="456" mass="48862">MPTAISVTLLAFLPIFALSQSLKNNGIGHELKSRQTFCSLGVNHVTACGSGDLTTENWNTFNIDAFLLGFINQFGTSDNFPKFFVSQDTPTENPFDGFDCSSFGSSSCSVPSLSNPDVGTDCAFDGLESTFCANFIAPEAAFVVQNYINMWQGLQNHHDAIQDAADAITSSGFIDTMVKALAPKKQPIAPAVFSLIADIVTDILPIGGEIKAATTFMKKFRLIFNKTQSDLKDDSNDIVSIIQANEAIDQEVTATEDQLKQQLANMVTGTQARLQKILDQVFGANKDPQIIENAADVQNTYAFQNAEGGMFLDDVPQRSDLAAQMQKQLQNWIVSSVLTVMGYDVTVDLTELADPPGKPGTVCRAENGFSVGRGCALFRINGIDGGGNVIEDARMGNNIFALQDAGLDIGAVVSNAENCNGGNGGGVADFESFLAMDNTNALPDCMFNFRVKAVAL</sequence>
<protein>
    <submittedName>
        <fullName evidence="2">Uncharacterized protein</fullName>
    </submittedName>
</protein>
<evidence type="ECO:0000313" key="3">
    <source>
        <dbReference type="Proteomes" id="UP001358417"/>
    </source>
</evidence>
<keyword evidence="1" id="KW-0732">Signal</keyword>
<feature type="signal peptide" evidence="1">
    <location>
        <begin position="1"/>
        <end position="19"/>
    </location>
</feature>
<feature type="chain" id="PRO_5043350738" evidence="1">
    <location>
        <begin position="20"/>
        <end position="456"/>
    </location>
</feature>
<gene>
    <name evidence="2" type="ORF">LTR84_002702</name>
</gene>
<dbReference type="Proteomes" id="UP001358417">
    <property type="component" value="Unassembled WGS sequence"/>
</dbReference>
<dbReference type="GeneID" id="89970901"/>
<proteinExistence type="predicted"/>
<dbReference type="EMBL" id="JAVRRD010000014">
    <property type="protein sequence ID" value="KAK5051899.1"/>
    <property type="molecule type" value="Genomic_DNA"/>
</dbReference>
<dbReference type="RefSeq" id="XP_064705913.1">
    <property type="nucleotide sequence ID" value="XM_064846303.1"/>
</dbReference>
<evidence type="ECO:0000313" key="2">
    <source>
        <dbReference type="EMBL" id="KAK5051899.1"/>
    </source>
</evidence>
<name>A0AAV9N8J9_9EURO</name>
<dbReference type="AlphaFoldDB" id="A0AAV9N8J9"/>
<evidence type="ECO:0000256" key="1">
    <source>
        <dbReference type="SAM" id="SignalP"/>
    </source>
</evidence>
<reference evidence="2 3" key="1">
    <citation type="submission" date="2023-08" db="EMBL/GenBank/DDBJ databases">
        <title>Black Yeasts Isolated from many extreme environments.</title>
        <authorList>
            <person name="Coleine C."/>
            <person name="Stajich J.E."/>
            <person name="Selbmann L."/>
        </authorList>
    </citation>
    <scope>NUCLEOTIDE SEQUENCE [LARGE SCALE GENOMIC DNA]</scope>
    <source>
        <strain evidence="2 3">CCFEE 5792</strain>
    </source>
</reference>
<keyword evidence="3" id="KW-1185">Reference proteome</keyword>
<comment type="caution">
    <text evidence="2">The sequence shown here is derived from an EMBL/GenBank/DDBJ whole genome shotgun (WGS) entry which is preliminary data.</text>
</comment>
<accession>A0AAV9N8J9</accession>
<organism evidence="2 3">
    <name type="scientific">Exophiala bonariae</name>
    <dbReference type="NCBI Taxonomy" id="1690606"/>
    <lineage>
        <taxon>Eukaryota</taxon>
        <taxon>Fungi</taxon>
        <taxon>Dikarya</taxon>
        <taxon>Ascomycota</taxon>
        <taxon>Pezizomycotina</taxon>
        <taxon>Eurotiomycetes</taxon>
        <taxon>Chaetothyriomycetidae</taxon>
        <taxon>Chaetothyriales</taxon>
        <taxon>Herpotrichiellaceae</taxon>
        <taxon>Exophiala</taxon>
    </lineage>
</organism>